<proteinExistence type="inferred from homology"/>
<keyword evidence="3" id="KW-0443">Lipid metabolism</keyword>
<protein>
    <submittedName>
        <fullName evidence="5">Lipase_GDSL domain-containing protein</fullName>
    </submittedName>
</protein>
<dbReference type="InParanoid" id="A0A1Q3DCJ2"/>
<dbReference type="PANTHER" id="PTHR45648:SF7">
    <property type="entry name" value="OS12G0126100 PROTEIN"/>
    <property type="match status" value="1"/>
</dbReference>
<keyword evidence="2" id="KW-0378">Hydrolase</keyword>
<keyword evidence="6" id="KW-1185">Reference proteome</keyword>
<dbReference type="PANTHER" id="PTHR45648">
    <property type="entry name" value="GDSL LIPASE/ACYLHYDROLASE FAMILY PROTEIN (AFU_ORTHOLOGUE AFUA_4G14700)"/>
    <property type="match status" value="1"/>
</dbReference>
<keyword evidence="4" id="KW-0732">Signal</keyword>
<dbReference type="Proteomes" id="UP000187406">
    <property type="component" value="Unassembled WGS sequence"/>
</dbReference>
<dbReference type="GO" id="GO:0016042">
    <property type="term" value="P:lipid catabolic process"/>
    <property type="evidence" value="ECO:0007669"/>
    <property type="project" value="UniProtKB-KW"/>
</dbReference>
<evidence type="ECO:0000256" key="4">
    <source>
        <dbReference type="SAM" id="SignalP"/>
    </source>
</evidence>
<sequence>MKIKETKTMKMRWIVVVAVVLLGMNSVANGQVAVENGSYVSAMYVLGDSSVDCGFNTLLYPIYHHNLSMVPCNNGSDSILLPHLLAAKIGLPPIQPFYSQNGSIDGLLAGVNYGSALATIMNPSSQGLQSLNQQLRQASESFQLLQLQLGQDNAQIFIKSSIVYLSFGKDDYINLFLRNFEGIMLKYSGQEFAHILVDQMVHAMRNLYDANVRKVICMGLLPLGCTPRTVWEWQNATAVNDPRSCVEEINELVLQFNTMLDKHILQLNTELPDAQIVFCDVYKGIMAIISNPDHYGFEDTKNACCGLGLHGAMIGCLSVEMACKEASAHLWWDLYNPTQTANSLIAASSWSGHPFSICRPFSIHDLVSTSVSHLT</sequence>
<comment type="similarity">
    <text evidence="1">Belongs to the 'GDSL' lipolytic enzyme family.</text>
</comment>
<dbReference type="STRING" id="3775.A0A1Q3DCJ2"/>
<feature type="chain" id="PRO_5012862970" evidence="4">
    <location>
        <begin position="31"/>
        <end position="375"/>
    </location>
</feature>
<dbReference type="GO" id="GO:0016788">
    <property type="term" value="F:hydrolase activity, acting on ester bonds"/>
    <property type="evidence" value="ECO:0007669"/>
    <property type="project" value="InterPro"/>
</dbReference>
<accession>A0A1Q3DCJ2</accession>
<evidence type="ECO:0000313" key="6">
    <source>
        <dbReference type="Proteomes" id="UP000187406"/>
    </source>
</evidence>
<dbReference type="Pfam" id="PF00657">
    <property type="entry name" value="Lipase_GDSL"/>
    <property type="match status" value="1"/>
</dbReference>
<dbReference type="InterPro" id="IPR036514">
    <property type="entry name" value="SGNH_hydro_sf"/>
</dbReference>
<organism evidence="5 6">
    <name type="scientific">Cephalotus follicularis</name>
    <name type="common">Albany pitcher plant</name>
    <dbReference type="NCBI Taxonomy" id="3775"/>
    <lineage>
        <taxon>Eukaryota</taxon>
        <taxon>Viridiplantae</taxon>
        <taxon>Streptophyta</taxon>
        <taxon>Embryophyta</taxon>
        <taxon>Tracheophyta</taxon>
        <taxon>Spermatophyta</taxon>
        <taxon>Magnoliopsida</taxon>
        <taxon>eudicotyledons</taxon>
        <taxon>Gunneridae</taxon>
        <taxon>Pentapetalae</taxon>
        <taxon>rosids</taxon>
        <taxon>fabids</taxon>
        <taxon>Oxalidales</taxon>
        <taxon>Cephalotaceae</taxon>
        <taxon>Cephalotus</taxon>
    </lineage>
</organism>
<reference evidence="6" key="1">
    <citation type="submission" date="2016-04" db="EMBL/GenBank/DDBJ databases">
        <title>Cephalotus genome sequencing.</title>
        <authorList>
            <person name="Fukushima K."/>
            <person name="Hasebe M."/>
            <person name="Fang X."/>
        </authorList>
    </citation>
    <scope>NUCLEOTIDE SEQUENCE [LARGE SCALE GENOMIC DNA]</scope>
    <source>
        <strain evidence="6">cv. St1</strain>
    </source>
</reference>
<dbReference type="AlphaFoldDB" id="A0A1Q3DCJ2"/>
<evidence type="ECO:0000256" key="2">
    <source>
        <dbReference type="ARBA" id="ARBA00022801"/>
    </source>
</evidence>
<gene>
    <name evidence="5" type="ORF">CFOL_v3_33548</name>
</gene>
<keyword evidence="3" id="KW-0442">Lipid degradation</keyword>
<comment type="caution">
    <text evidence="5">The sequence shown here is derived from an EMBL/GenBank/DDBJ whole genome shotgun (WGS) entry which is preliminary data.</text>
</comment>
<dbReference type="Gene3D" id="3.40.50.1110">
    <property type="entry name" value="SGNH hydrolase"/>
    <property type="match status" value="1"/>
</dbReference>
<evidence type="ECO:0000256" key="3">
    <source>
        <dbReference type="ARBA" id="ARBA00022963"/>
    </source>
</evidence>
<dbReference type="EMBL" id="BDDD01006003">
    <property type="protein sequence ID" value="GAV90139.1"/>
    <property type="molecule type" value="Genomic_DNA"/>
</dbReference>
<evidence type="ECO:0000256" key="1">
    <source>
        <dbReference type="ARBA" id="ARBA00008668"/>
    </source>
</evidence>
<evidence type="ECO:0000313" key="5">
    <source>
        <dbReference type="EMBL" id="GAV90139.1"/>
    </source>
</evidence>
<name>A0A1Q3DCJ2_CEPFO</name>
<dbReference type="InterPro" id="IPR051058">
    <property type="entry name" value="GDSL_Est/Lipase"/>
</dbReference>
<dbReference type="OrthoDB" id="1600564at2759"/>
<feature type="signal peptide" evidence="4">
    <location>
        <begin position="1"/>
        <end position="30"/>
    </location>
</feature>
<dbReference type="InterPro" id="IPR001087">
    <property type="entry name" value="GDSL"/>
</dbReference>